<reference evidence="2" key="1">
    <citation type="journal article" date="2014" name="Int. J. Syst. Evol. Microbiol.">
        <title>Complete genome sequence of Corynebacterium casei LMG S-19264T (=DSM 44701T), isolated from a smear-ripened cheese.</title>
        <authorList>
            <consortium name="US DOE Joint Genome Institute (JGI-PGF)"/>
            <person name="Walter F."/>
            <person name="Albersmeier A."/>
            <person name="Kalinowski J."/>
            <person name="Ruckert C."/>
        </authorList>
    </citation>
    <scope>NUCLEOTIDE SEQUENCE</scope>
    <source>
        <strain evidence="2">JCM 31311</strain>
    </source>
</reference>
<reference evidence="2" key="2">
    <citation type="submission" date="2020-09" db="EMBL/GenBank/DDBJ databases">
        <authorList>
            <person name="Sun Q."/>
            <person name="Ohkuma M."/>
        </authorList>
    </citation>
    <scope>NUCLEOTIDE SEQUENCE</scope>
    <source>
        <strain evidence="2">JCM 31311</strain>
    </source>
</reference>
<sequence>MRTPAILLSLSLAASALATTASASADAPSSFNLRSGMASVLVSLDYEQAISANESLEVGANVFGNTLGVNVGVKHFFSPAQRDFFVHGQGAYLFGSNSVGSNVGLLGISGGYRFVGNSPLQFDLEAGIDVLLTPGSSIPVLAVPAVGLSVGYRF</sequence>
<feature type="signal peptide" evidence="1">
    <location>
        <begin position="1"/>
        <end position="25"/>
    </location>
</feature>
<gene>
    <name evidence="2" type="ORF">GCM10008957_29460</name>
</gene>
<protein>
    <recommendedName>
        <fullName evidence="4">DUF3996 domain-containing protein</fullName>
    </recommendedName>
</protein>
<keyword evidence="3" id="KW-1185">Reference proteome</keyword>
<dbReference type="RefSeq" id="WP_189091280.1">
    <property type="nucleotide sequence ID" value="NZ_BMQL01000017.1"/>
</dbReference>
<evidence type="ECO:0000313" key="2">
    <source>
        <dbReference type="EMBL" id="GGR14738.1"/>
    </source>
</evidence>
<dbReference type="EMBL" id="BMQL01000017">
    <property type="protein sequence ID" value="GGR14738.1"/>
    <property type="molecule type" value="Genomic_DNA"/>
</dbReference>
<proteinExistence type="predicted"/>
<evidence type="ECO:0008006" key="4">
    <source>
        <dbReference type="Google" id="ProtNLM"/>
    </source>
</evidence>
<dbReference type="AlphaFoldDB" id="A0A918CA66"/>
<evidence type="ECO:0000313" key="3">
    <source>
        <dbReference type="Proteomes" id="UP000603865"/>
    </source>
</evidence>
<name>A0A918CA66_9DEIO</name>
<feature type="chain" id="PRO_5037344209" description="DUF3996 domain-containing protein" evidence="1">
    <location>
        <begin position="26"/>
        <end position="154"/>
    </location>
</feature>
<organism evidence="2 3">
    <name type="scientific">Deinococcus ruber</name>
    <dbReference type="NCBI Taxonomy" id="1848197"/>
    <lineage>
        <taxon>Bacteria</taxon>
        <taxon>Thermotogati</taxon>
        <taxon>Deinococcota</taxon>
        <taxon>Deinococci</taxon>
        <taxon>Deinococcales</taxon>
        <taxon>Deinococcaceae</taxon>
        <taxon>Deinococcus</taxon>
    </lineage>
</organism>
<dbReference type="Proteomes" id="UP000603865">
    <property type="component" value="Unassembled WGS sequence"/>
</dbReference>
<keyword evidence="1" id="KW-0732">Signal</keyword>
<evidence type="ECO:0000256" key="1">
    <source>
        <dbReference type="SAM" id="SignalP"/>
    </source>
</evidence>
<accession>A0A918CA66</accession>
<comment type="caution">
    <text evidence="2">The sequence shown here is derived from an EMBL/GenBank/DDBJ whole genome shotgun (WGS) entry which is preliminary data.</text>
</comment>